<gene>
    <name evidence="3" type="ORF">Poly30_05600</name>
</gene>
<dbReference type="InterPro" id="IPR010718">
    <property type="entry name" value="DUF1294"/>
</dbReference>
<feature type="transmembrane region" description="Helical" evidence="1">
    <location>
        <begin position="94"/>
        <end position="115"/>
    </location>
</feature>
<dbReference type="Pfam" id="PF06961">
    <property type="entry name" value="DUF1294"/>
    <property type="match status" value="1"/>
</dbReference>
<proteinExistence type="predicted"/>
<evidence type="ECO:0008006" key="5">
    <source>
        <dbReference type="Google" id="ProtNLM"/>
    </source>
</evidence>
<name>A0A518ELU6_9BACT</name>
<accession>A0A518ELU6</accession>
<keyword evidence="4" id="KW-1185">Reference proteome</keyword>
<keyword evidence="1" id="KW-0472">Membrane</keyword>
<dbReference type="AlphaFoldDB" id="A0A518ELU6"/>
<evidence type="ECO:0000313" key="4">
    <source>
        <dbReference type="Proteomes" id="UP000320390"/>
    </source>
</evidence>
<sequence length="116" mass="12723" precursor="true">MRANPIRFTLVPALALGAAGVAVAQSFGDVDPGVGWVLGINLGTYPTWWIDKRQAKRSGFRVPEWTLHLLSMVGGGPAAVLAMRTLRHKTRKRVFQILHPLLAALNVAALGWWLMQ</sequence>
<keyword evidence="1" id="KW-1133">Transmembrane helix</keyword>
<keyword evidence="1" id="KW-0812">Transmembrane</keyword>
<reference evidence="3 4" key="1">
    <citation type="submission" date="2019-02" db="EMBL/GenBank/DDBJ databases">
        <title>Deep-cultivation of Planctomycetes and their phenomic and genomic characterization uncovers novel biology.</title>
        <authorList>
            <person name="Wiegand S."/>
            <person name="Jogler M."/>
            <person name="Boedeker C."/>
            <person name="Pinto D."/>
            <person name="Vollmers J."/>
            <person name="Rivas-Marin E."/>
            <person name="Kohn T."/>
            <person name="Peeters S.H."/>
            <person name="Heuer A."/>
            <person name="Rast P."/>
            <person name="Oberbeckmann S."/>
            <person name="Bunk B."/>
            <person name="Jeske O."/>
            <person name="Meyerdierks A."/>
            <person name="Storesund J.E."/>
            <person name="Kallscheuer N."/>
            <person name="Luecker S."/>
            <person name="Lage O.M."/>
            <person name="Pohl T."/>
            <person name="Merkel B.J."/>
            <person name="Hornburger P."/>
            <person name="Mueller R.-W."/>
            <person name="Bruemmer F."/>
            <person name="Labrenz M."/>
            <person name="Spormann A.M."/>
            <person name="Op den Camp H."/>
            <person name="Overmann J."/>
            <person name="Amann R."/>
            <person name="Jetten M.S.M."/>
            <person name="Mascher T."/>
            <person name="Medema M.H."/>
            <person name="Devos D.P."/>
            <person name="Kaster A.-K."/>
            <person name="Ovreas L."/>
            <person name="Rohde M."/>
            <person name="Galperin M.Y."/>
            <person name="Jogler C."/>
        </authorList>
    </citation>
    <scope>NUCLEOTIDE SEQUENCE [LARGE SCALE GENOMIC DNA]</scope>
    <source>
        <strain evidence="3 4">Poly30</strain>
    </source>
</reference>
<evidence type="ECO:0000256" key="2">
    <source>
        <dbReference type="SAM" id="SignalP"/>
    </source>
</evidence>
<organism evidence="3 4">
    <name type="scientific">Saltatorellus ferox</name>
    <dbReference type="NCBI Taxonomy" id="2528018"/>
    <lineage>
        <taxon>Bacteria</taxon>
        <taxon>Pseudomonadati</taxon>
        <taxon>Planctomycetota</taxon>
        <taxon>Planctomycetia</taxon>
        <taxon>Planctomycetia incertae sedis</taxon>
        <taxon>Saltatorellus</taxon>
    </lineage>
</organism>
<keyword evidence="2" id="KW-0732">Signal</keyword>
<evidence type="ECO:0000256" key="1">
    <source>
        <dbReference type="SAM" id="Phobius"/>
    </source>
</evidence>
<dbReference type="EMBL" id="CP036434">
    <property type="protein sequence ID" value="QDV05065.1"/>
    <property type="molecule type" value="Genomic_DNA"/>
</dbReference>
<feature type="signal peptide" evidence="2">
    <location>
        <begin position="1"/>
        <end position="24"/>
    </location>
</feature>
<protein>
    <recommendedName>
        <fullName evidence="5">DUF1294 domain-containing protein</fullName>
    </recommendedName>
</protein>
<feature type="chain" id="PRO_5021697053" description="DUF1294 domain-containing protein" evidence="2">
    <location>
        <begin position="25"/>
        <end position="116"/>
    </location>
</feature>
<evidence type="ECO:0000313" key="3">
    <source>
        <dbReference type="EMBL" id="QDV05065.1"/>
    </source>
</evidence>
<dbReference type="Proteomes" id="UP000320390">
    <property type="component" value="Chromosome"/>
</dbReference>